<reference evidence="1 2" key="1">
    <citation type="submission" date="2021-07" db="EMBL/GenBank/DDBJ databases">
        <title>Paenibacillus radiodurans sp. nov., isolated from the southeastern edge of Tengger Desert.</title>
        <authorList>
            <person name="Zhang G."/>
        </authorList>
    </citation>
    <scope>NUCLEOTIDE SEQUENCE [LARGE SCALE GENOMIC DNA]</scope>
    <source>
        <strain evidence="1 2">CCM 7311</strain>
    </source>
</reference>
<accession>A0ABS7CNF2</accession>
<proteinExistence type="predicted"/>
<evidence type="ECO:0000313" key="1">
    <source>
        <dbReference type="EMBL" id="MBW7462489.1"/>
    </source>
</evidence>
<dbReference type="Proteomes" id="UP001519887">
    <property type="component" value="Unassembled WGS sequence"/>
</dbReference>
<feature type="non-terminal residue" evidence="1">
    <location>
        <position position="82"/>
    </location>
</feature>
<evidence type="ECO:0000313" key="2">
    <source>
        <dbReference type="Proteomes" id="UP001519887"/>
    </source>
</evidence>
<protein>
    <recommendedName>
        <fullName evidence="3">Extracellular solute-binding protein</fullName>
    </recommendedName>
</protein>
<evidence type="ECO:0008006" key="3">
    <source>
        <dbReference type="Google" id="ProtNLM"/>
    </source>
</evidence>
<keyword evidence="2" id="KW-1185">Reference proteome</keyword>
<organism evidence="1 2">
    <name type="scientific">Paenibacillus sepulcri</name>
    <dbReference type="NCBI Taxonomy" id="359917"/>
    <lineage>
        <taxon>Bacteria</taxon>
        <taxon>Bacillati</taxon>
        <taxon>Bacillota</taxon>
        <taxon>Bacilli</taxon>
        <taxon>Bacillales</taxon>
        <taxon>Paenibacillaceae</taxon>
        <taxon>Paenibacillus</taxon>
    </lineage>
</organism>
<gene>
    <name evidence="1" type="ORF">K0U00_51405</name>
</gene>
<sequence>MTKSSKDPEAAIKFIEYMRSDEGTRLGDWGIEGEDYKMADGGYPVFSYNTNDLDVVKKNGFVYWGLLADTYITQGLARYQPE</sequence>
<dbReference type="SUPFAM" id="SSF53850">
    <property type="entry name" value="Periplasmic binding protein-like II"/>
    <property type="match status" value="1"/>
</dbReference>
<comment type="caution">
    <text evidence="1">The sequence shown here is derived from an EMBL/GenBank/DDBJ whole genome shotgun (WGS) entry which is preliminary data.</text>
</comment>
<name>A0ABS7CNF2_9BACL</name>
<dbReference type="EMBL" id="JAHZIK010003993">
    <property type="protein sequence ID" value="MBW7462489.1"/>
    <property type="molecule type" value="Genomic_DNA"/>
</dbReference>
<dbReference type="Gene3D" id="3.40.190.10">
    <property type="entry name" value="Periplasmic binding protein-like II"/>
    <property type="match status" value="1"/>
</dbReference>